<keyword evidence="2" id="KW-0378">Hydrolase</keyword>
<dbReference type="GO" id="GO:0006508">
    <property type="term" value="P:proteolysis"/>
    <property type="evidence" value="ECO:0007669"/>
    <property type="project" value="UniProtKB-KW"/>
</dbReference>
<name>A0A225UJJ0_9STRA</name>
<dbReference type="Proteomes" id="UP000198211">
    <property type="component" value="Unassembled WGS sequence"/>
</dbReference>
<sequence length="125" mass="14250">MVLPLSEGHASVLLVPAVTKVVNISDRIVNIDWRTEVAQVENGFFPRAGRYVRVGTRTYLEWQTLIYENTISAKAQARESQRLDDLQKTEPPAVHTPNYSWPTKMMVQPSPGREEARLIYLQISI</sequence>
<feature type="region of interest" description="Disordered" evidence="1">
    <location>
        <begin position="78"/>
        <end position="108"/>
    </location>
</feature>
<dbReference type="OrthoDB" id="128412at2759"/>
<comment type="caution">
    <text evidence="2">The sequence shown here is derived from an EMBL/GenBank/DDBJ whole genome shotgun (WGS) entry which is preliminary data.</text>
</comment>
<reference evidence="3" key="1">
    <citation type="submission" date="2017-03" db="EMBL/GenBank/DDBJ databases">
        <title>Phytopthora megakarya and P. palmivora, two closely related causual agents of cacao black pod achieved similar genome size and gene model numbers by different mechanisms.</title>
        <authorList>
            <person name="Ali S."/>
            <person name="Shao J."/>
            <person name="Larry D.J."/>
            <person name="Kronmiller B."/>
            <person name="Shen D."/>
            <person name="Strem M.D."/>
            <person name="Melnick R.L."/>
            <person name="Guiltinan M.J."/>
            <person name="Tyler B.M."/>
            <person name="Meinhardt L.W."/>
            <person name="Bailey B.A."/>
        </authorList>
    </citation>
    <scope>NUCLEOTIDE SEQUENCE [LARGE SCALE GENOMIC DNA]</scope>
    <source>
        <strain evidence="3">zdho120</strain>
    </source>
</reference>
<feature type="compositionally biased region" description="Basic and acidic residues" evidence="1">
    <location>
        <begin position="78"/>
        <end position="88"/>
    </location>
</feature>
<keyword evidence="2" id="KW-0645">Protease</keyword>
<evidence type="ECO:0000256" key="1">
    <source>
        <dbReference type="SAM" id="MobiDB-lite"/>
    </source>
</evidence>
<dbReference type="AlphaFoldDB" id="A0A225UJJ0"/>
<accession>A0A225UJJ0</accession>
<gene>
    <name evidence="2" type="ORF">PHMEG_00037497</name>
</gene>
<dbReference type="GO" id="GO:0008233">
    <property type="term" value="F:peptidase activity"/>
    <property type="evidence" value="ECO:0007669"/>
    <property type="project" value="UniProtKB-KW"/>
</dbReference>
<evidence type="ECO:0000313" key="2">
    <source>
        <dbReference type="EMBL" id="OWY93195.1"/>
    </source>
</evidence>
<organism evidence="2 3">
    <name type="scientific">Phytophthora megakarya</name>
    <dbReference type="NCBI Taxonomy" id="4795"/>
    <lineage>
        <taxon>Eukaryota</taxon>
        <taxon>Sar</taxon>
        <taxon>Stramenopiles</taxon>
        <taxon>Oomycota</taxon>
        <taxon>Peronosporomycetes</taxon>
        <taxon>Peronosporales</taxon>
        <taxon>Peronosporaceae</taxon>
        <taxon>Phytophthora</taxon>
    </lineage>
</organism>
<dbReference type="EMBL" id="NBNE01016537">
    <property type="protein sequence ID" value="OWY93195.1"/>
    <property type="molecule type" value="Genomic_DNA"/>
</dbReference>
<keyword evidence="3" id="KW-1185">Reference proteome</keyword>
<protein>
    <submittedName>
        <fullName evidence="2">Aspartic protease</fullName>
    </submittedName>
</protein>
<evidence type="ECO:0000313" key="3">
    <source>
        <dbReference type="Proteomes" id="UP000198211"/>
    </source>
</evidence>
<proteinExistence type="predicted"/>